<dbReference type="AlphaFoldDB" id="A0A834TBC0"/>
<evidence type="ECO:0000256" key="1">
    <source>
        <dbReference type="SAM" id="MobiDB-lite"/>
    </source>
</evidence>
<organism evidence="2 4">
    <name type="scientific">Senna tora</name>
    <dbReference type="NCBI Taxonomy" id="362788"/>
    <lineage>
        <taxon>Eukaryota</taxon>
        <taxon>Viridiplantae</taxon>
        <taxon>Streptophyta</taxon>
        <taxon>Embryophyta</taxon>
        <taxon>Tracheophyta</taxon>
        <taxon>Spermatophyta</taxon>
        <taxon>Magnoliopsida</taxon>
        <taxon>eudicotyledons</taxon>
        <taxon>Gunneridae</taxon>
        <taxon>Pentapetalae</taxon>
        <taxon>rosids</taxon>
        <taxon>fabids</taxon>
        <taxon>Fabales</taxon>
        <taxon>Fabaceae</taxon>
        <taxon>Caesalpinioideae</taxon>
        <taxon>Cassia clade</taxon>
        <taxon>Senna</taxon>
    </lineage>
</organism>
<feature type="region of interest" description="Disordered" evidence="1">
    <location>
        <begin position="1"/>
        <end position="30"/>
    </location>
</feature>
<dbReference type="Proteomes" id="UP000634136">
    <property type="component" value="Unassembled WGS sequence"/>
</dbReference>
<comment type="caution">
    <text evidence="2">The sequence shown here is derived from an EMBL/GenBank/DDBJ whole genome shotgun (WGS) entry which is preliminary data.</text>
</comment>
<dbReference type="EMBL" id="JAAIUW010000008">
    <property type="protein sequence ID" value="KAF7818082.1"/>
    <property type="molecule type" value="Genomic_DNA"/>
</dbReference>
<evidence type="ECO:0000313" key="2">
    <source>
        <dbReference type="EMBL" id="KAF7818080.1"/>
    </source>
</evidence>
<evidence type="ECO:0000313" key="4">
    <source>
        <dbReference type="Proteomes" id="UP000634136"/>
    </source>
</evidence>
<name>A0A834TBC0_9FABA</name>
<gene>
    <name evidence="2" type="ORF">G2W53_023535</name>
    <name evidence="3" type="ORF">G2W53_023537</name>
</gene>
<proteinExistence type="predicted"/>
<reference evidence="2" key="1">
    <citation type="submission" date="2020-09" db="EMBL/GenBank/DDBJ databases">
        <title>Genome-Enabled Discovery of Anthraquinone Biosynthesis in Senna tora.</title>
        <authorList>
            <person name="Kang S.-H."/>
            <person name="Pandey R.P."/>
            <person name="Lee C.-M."/>
            <person name="Sim J.-S."/>
            <person name="Jeong J.-T."/>
            <person name="Choi B.-S."/>
            <person name="Jung M."/>
            <person name="Ginzburg D."/>
            <person name="Zhao K."/>
            <person name="Won S.Y."/>
            <person name="Oh T.-J."/>
            <person name="Yu Y."/>
            <person name="Kim N.-H."/>
            <person name="Lee O.R."/>
            <person name="Lee T.-H."/>
            <person name="Bashyal P."/>
            <person name="Kim T.-S."/>
            <person name="Lee W.-H."/>
            <person name="Kawkins C."/>
            <person name="Kim C.-K."/>
            <person name="Kim J.S."/>
            <person name="Ahn B.O."/>
            <person name="Rhee S.Y."/>
            <person name="Sohng J.K."/>
        </authorList>
    </citation>
    <scope>NUCLEOTIDE SEQUENCE</scope>
    <source>
        <tissue evidence="2">Leaf</tissue>
    </source>
</reference>
<keyword evidence="4" id="KW-1185">Reference proteome</keyword>
<feature type="region of interest" description="Disordered" evidence="1">
    <location>
        <begin position="51"/>
        <end position="74"/>
    </location>
</feature>
<evidence type="ECO:0000313" key="3">
    <source>
        <dbReference type="EMBL" id="KAF7818082.1"/>
    </source>
</evidence>
<protein>
    <submittedName>
        <fullName evidence="2">Putative pectinesterase/pectinesterase inhibitor 45</fullName>
    </submittedName>
</protein>
<feature type="compositionally biased region" description="Polar residues" evidence="1">
    <location>
        <begin position="12"/>
        <end position="24"/>
    </location>
</feature>
<sequence>MDEAWDKGGSVGSNNIRGQLSSSKGGVKRNAGLNQPGLSLVFKQMISSETSSRSLGKQATTPLDPPISNSTSQVRGEDVLVKPRLCHDVTVLNDNSGPGVLTMILDFWIKHLEDPKMKSTVPLISHSRYKCMPEWAYKVSCLHGEVLIPGHNGLCWAITVDQNIRLLSINQNSLPINASLDVDNESALMILWVGIKSCVNGFELTTSILGNHNIGSRRRDDEAGFVVKSKLNAESSWSNLSTTSSATASSSAIFTPSSFPFLCSTANLSVMLNVFITKLIAFSTVAFMYSFGSSLFTDPRVSSQYFCCCDPLHITIAALLWELN</sequence>
<dbReference type="EMBL" id="JAAIUW010000008">
    <property type="protein sequence ID" value="KAF7818080.1"/>
    <property type="molecule type" value="Genomic_DNA"/>
</dbReference>
<accession>A0A834TBC0</accession>